<dbReference type="PANTHER" id="PTHR15822">
    <property type="entry name" value="TRAF AND TNF RECEPTOR-ASSOCIATED PROTEIN"/>
    <property type="match status" value="1"/>
</dbReference>
<accession>A0A9D2L4N0</accession>
<keyword evidence="3" id="KW-0540">Nuclease</keyword>
<evidence type="ECO:0000256" key="5">
    <source>
        <dbReference type="ARBA" id="ARBA00022763"/>
    </source>
</evidence>
<gene>
    <name evidence="11" type="ORF">H9779_06225</name>
</gene>
<evidence type="ECO:0000259" key="10">
    <source>
        <dbReference type="Pfam" id="PF03372"/>
    </source>
</evidence>
<feature type="transmembrane region" description="Helical" evidence="9">
    <location>
        <begin position="21"/>
        <end position="50"/>
    </location>
</feature>
<dbReference type="SUPFAM" id="SSF56219">
    <property type="entry name" value="DNase I-like"/>
    <property type="match status" value="1"/>
</dbReference>
<dbReference type="EMBL" id="DWYR01000016">
    <property type="protein sequence ID" value="HJA99176.1"/>
    <property type="molecule type" value="Genomic_DNA"/>
</dbReference>
<evidence type="ECO:0000313" key="12">
    <source>
        <dbReference type="Proteomes" id="UP000824259"/>
    </source>
</evidence>
<keyword evidence="11" id="KW-0255">Endonuclease</keyword>
<dbReference type="AlphaFoldDB" id="A0A9D2L4N0"/>
<comment type="cofactor">
    <cofactor evidence="2">
        <name>Mg(2+)</name>
        <dbReference type="ChEBI" id="CHEBI:18420"/>
    </cofactor>
</comment>
<dbReference type="GO" id="GO:0016787">
    <property type="term" value="F:hydrolase activity"/>
    <property type="evidence" value="ECO:0007669"/>
    <property type="project" value="UniProtKB-KW"/>
</dbReference>
<sequence length="388" mass="44579">MSEYYYNDYGRADTTERRHSLLGRIVDGVMMILSVVAGLAMIFTLLAPYIHPSRYWIFPVFGLIAPAVYAVVVLFTLYWIIRWRWRVAAPLLLLLILGFFKVSLFLKPELRRHYGEEARYGSGTITVMTYNVRSFYSDQKKWSFDSVAMLIHQVDPDIICIQEFGLKAEDMDRMDALLPEYTRSSVPTDPSDGNSLFYPIAVYTKYRVLGTASTILRESPYEGQSTWVDLRIGEDTVRIINNHLHSTSITADDEEFLSKKEFLSDTASSAKVKSIVRRFHNNSVLRANQADTIAQVIRQTHHARIVCGDFNDTPMSYVYRTMSKGLDDAFSSCGKGYSYTFRGFMDALRIDYVLYSEPLECLSYEVLYDVKLSDHYPVVVRLRKVDAD</sequence>
<dbReference type="InterPro" id="IPR036691">
    <property type="entry name" value="Endo/exonu/phosph_ase_sf"/>
</dbReference>
<reference evidence="11" key="2">
    <citation type="submission" date="2021-04" db="EMBL/GenBank/DDBJ databases">
        <authorList>
            <person name="Gilroy R."/>
        </authorList>
    </citation>
    <scope>NUCLEOTIDE SEQUENCE</scope>
    <source>
        <strain evidence="11">CHK169-11906</strain>
    </source>
</reference>
<feature type="transmembrane region" description="Helical" evidence="9">
    <location>
        <begin position="87"/>
        <end position="106"/>
    </location>
</feature>
<keyword evidence="7" id="KW-0460">Magnesium</keyword>
<name>A0A9D2L4N0_9BACT</name>
<evidence type="ECO:0000256" key="1">
    <source>
        <dbReference type="ARBA" id="ARBA00001936"/>
    </source>
</evidence>
<organism evidence="11 12">
    <name type="scientific">Candidatus Alistipes avicola</name>
    <dbReference type="NCBI Taxonomy" id="2838432"/>
    <lineage>
        <taxon>Bacteria</taxon>
        <taxon>Pseudomonadati</taxon>
        <taxon>Bacteroidota</taxon>
        <taxon>Bacteroidia</taxon>
        <taxon>Bacteroidales</taxon>
        <taxon>Rikenellaceae</taxon>
        <taxon>Alistipes</taxon>
    </lineage>
</organism>
<evidence type="ECO:0000256" key="4">
    <source>
        <dbReference type="ARBA" id="ARBA00022723"/>
    </source>
</evidence>
<feature type="domain" description="Endonuclease/exonuclease/phosphatase" evidence="10">
    <location>
        <begin position="128"/>
        <end position="375"/>
    </location>
</feature>
<feature type="transmembrane region" description="Helical" evidence="9">
    <location>
        <begin position="56"/>
        <end position="80"/>
    </location>
</feature>
<dbReference type="CDD" id="cd09084">
    <property type="entry name" value="EEP-2"/>
    <property type="match status" value="1"/>
</dbReference>
<evidence type="ECO:0000256" key="9">
    <source>
        <dbReference type="SAM" id="Phobius"/>
    </source>
</evidence>
<dbReference type="PANTHER" id="PTHR15822:SF4">
    <property type="entry name" value="TYROSYL-DNA PHOSPHODIESTERASE 2"/>
    <property type="match status" value="1"/>
</dbReference>
<evidence type="ECO:0000313" key="11">
    <source>
        <dbReference type="EMBL" id="HJA99176.1"/>
    </source>
</evidence>
<comment type="caution">
    <text evidence="11">The sequence shown here is derived from an EMBL/GenBank/DDBJ whole genome shotgun (WGS) entry which is preliminary data.</text>
</comment>
<evidence type="ECO:0000256" key="3">
    <source>
        <dbReference type="ARBA" id="ARBA00022722"/>
    </source>
</evidence>
<keyword evidence="6" id="KW-0378">Hydrolase</keyword>
<keyword evidence="8" id="KW-0234">DNA repair</keyword>
<comment type="cofactor">
    <cofactor evidence="1">
        <name>Mn(2+)</name>
        <dbReference type="ChEBI" id="CHEBI:29035"/>
    </cofactor>
</comment>
<protein>
    <submittedName>
        <fullName evidence="11">Endonuclease/exonuclease/phosphatase family protein</fullName>
    </submittedName>
</protein>
<keyword evidence="4" id="KW-0479">Metal-binding</keyword>
<dbReference type="Gene3D" id="3.60.10.10">
    <property type="entry name" value="Endonuclease/exonuclease/phosphatase"/>
    <property type="match status" value="1"/>
</dbReference>
<keyword evidence="9" id="KW-0812">Transmembrane</keyword>
<dbReference type="InterPro" id="IPR005135">
    <property type="entry name" value="Endo/exonuclease/phosphatase"/>
</dbReference>
<keyword evidence="9" id="KW-1133">Transmembrane helix</keyword>
<keyword evidence="5" id="KW-0227">DNA damage</keyword>
<dbReference type="Pfam" id="PF03372">
    <property type="entry name" value="Exo_endo_phos"/>
    <property type="match status" value="1"/>
</dbReference>
<evidence type="ECO:0000256" key="7">
    <source>
        <dbReference type="ARBA" id="ARBA00022842"/>
    </source>
</evidence>
<proteinExistence type="predicted"/>
<evidence type="ECO:0000256" key="2">
    <source>
        <dbReference type="ARBA" id="ARBA00001946"/>
    </source>
</evidence>
<evidence type="ECO:0000256" key="6">
    <source>
        <dbReference type="ARBA" id="ARBA00022801"/>
    </source>
</evidence>
<reference evidence="11" key="1">
    <citation type="journal article" date="2021" name="PeerJ">
        <title>Extensive microbial diversity within the chicken gut microbiome revealed by metagenomics and culture.</title>
        <authorList>
            <person name="Gilroy R."/>
            <person name="Ravi A."/>
            <person name="Getino M."/>
            <person name="Pursley I."/>
            <person name="Horton D.L."/>
            <person name="Alikhan N.F."/>
            <person name="Baker D."/>
            <person name="Gharbi K."/>
            <person name="Hall N."/>
            <person name="Watson M."/>
            <person name="Adriaenssens E.M."/>
            <person name="Foster-Nyarko E."/>
            <person name="Jarju S."/>
            <person name="Secka A."/>
            <person name="Antonio M."/>
            <person name="Oren A."/>
            <person name="Chaudhuri R.R."/>
            <person name="La Ragione R."/>
            <person name="Hildebrand F."/>
            <person name="Pallen M.J."/>
        </authorList>
    </citation>
    <scope>NUCLEOTIDE SEQUENCE</scope>
    <source>
        <strain evidence="11">CHK169-11906</strain>
    </source>
</reference>
<keyword evidence="9" id="KW-0472">Membrane</keyword>
<dbReference type="InterPro" id="IPR051547">
    <property type="entry name" value="TDP2-like"/>
</dbReference>
<dbReference type="GO" id="GO:0004519">
    <property type="term" value="F:endonuclease activity"/>
    <property type="evidence" value="ECO:0007669"/>
    <property type="project" value="UniProtKB-KW"/>
</dbReference>
<evidence type="ECO:0000256" key="8">
    <source>
        <dbReference type="ARBA" id="ARBA00023204"/>
    </source>
</evidence>
<dbReference type="GO" id="GO:0046872">
    <property type="term" value="F:metal ion binding"/>
    <property type="evidence" value="ECO:0007669"/>
    <property type="project" value="UniProtKB-KW"/>
</dbReference>
<dbReference type="Proteomes" id="UP000824259">
    <property type="component" value="Unassembled WGS sequence"/>
</dbReference>
<dbReference type="GO" id="GO:0006281">
    <property type="term" value="P:DNA repair"/>
    <property type="evidence" value="ECO:0007669"/>
    <property type="project" value="UniProtKB-KW"/>
</dbReference>